<sequence length="1003" mass="111213">MKQKYSFITPALLLLLTACGGGGESSEPPVTPPTVTPPVTPPPVETTAPTIAAIPPLTEWNEQAITISANVTLDPSVTATYQWQQTAGAEIILNDADKQTVIIDASQLESDAAVTLKLTVTDSKNKTASTLVNISLNDRISAAMKTGDASDINGPLVTTLIKRLDKDFIQSQQLQSSFLNSIFSTDAIVFEPGQHSQLIEINNAIHGYPHNPTFELLKGNQGRIFAAASIQQGVNHAAFGTDIFNRLNAGHFAEFEASFKRLLAWQMQQTLTDSSTNRISIFGLNESGANRVKTWFTSHYPNMIVTLCADSAATDEALTSCVNDSDLVVVASDEIFTDLQINTVLDSALTQKKPLLYTHRHSWNSKPQTAIVLGKIHFSMQAPGGPGNFFNTDKANWNTVTDMLQASPLFSDEQKWVKGFLKQEFPFNFSLCQTECDALYSDNYRPSLQLIKQRINLLDQQNVALFEQTDSHAIYQKMVLLGDVYRQDISYPMNVASLDNLSFAKAYFADHSVAYTRSFSMVPNSLGNFSRTDFSHVTPTDKQVSMSSKSGFRSTGVYHIPGKPMRITRLDNSAVRTWVFINTQRSASTKEFGENTYNRPKYLQSPQIELKKGETITLTSAYGGPVQIRFDQSDVSTQFSFNNIGEHPYWRDGLDANTFATALAQADYDWAEIASPHFEVHSQTDKMQQTMTLYSRWNTADTMAEAMNNNLHNLPHVLAGFQGPNIDSVAEIVDFASSHNLAVTQLNTVKHMNADQATCGSGCSGNPYDAFWHFNPLGHGDIHELGHGLEHSKLRFDGVDGHASTNPYSYYTKYMNYLSLGELPNCQSLPIKNEFDLLQQSVQTADPSAFMKAANLNGWSQGMSIMVQMYATAQKQGAVSNGWHLLPRLHIILREFEASKNELNKWDGIKAQLGFSLFDQNEAKSISNNDFLVVAMSHATQLNYLPLFDMWGLAVSDKAKLQVNQFGYPATIKQVFAFEKDGYCYGLDMPTLAIDGIQTWPFN</sequence>
<dbReference type="RefSeq" id="WP_188841559.1">
    <property type="nucleotide sequence ID" value="NZ_BMOT01000006.1"/>
</dbReference>
<reference evidence="4 5" key="1">
    <citation type="submission" date="2022-01" db="EMBL/GenBank/DDBJ databases">
        <title>Whole genome-based taxonomy of the Shewanellaceae.</title>
        <authorList>
            <person name="Martin-Rodriguez A.J."/>
        </authorList>
    </citation>
    <scope>NUCLEOTIDE SEQUENCE [LARGE SCALE GENOMIC DNA]</scope>
    <source>
        <strain evidence="4 5">JCM 17801</strain>
    </source>
</reference>
<evidence type="ECO:0000313" key="4">
    <source>
        <dbReference type="EMBL" id="MCL1116872.1"/>
    </source>
</evidence>
<feature type="domain" description="Peptidase M60" evidence="3">
    <location>
        <begin position="550"/>
        <end position="878"/>
    </location>
</feature>
<evidence type="ECO:0000313" key="5">
    <source>
        <dbReference type="Proteomes" id="UP001203212"/>
    </source>
</evidence>
<accession>A0ABT0L0C6</accession>
<keyword evidence="4" id="KW-0378">Hydrolase</keyword>
<dbReference type="PROSITE" id="PS51723">
    <property type="entry name" value="PEPTIDASE_M60"/>
    <property type="match status" value="1"/>
</dbReference>
<keyword evidence="4" id="KW-0482">Metalloprotease</keyword>
<feature type="chain" id="PRO_5047371209" evidence="2">
    <location>
        <begin position="21"/>
        <end position="1003"/>
    </location>
</feature>
<dbReference type="InterPro" id="IPR040711">
    <property type="entry name" value="IMPa_N_2"/>
</dbReference>
<dbReference type="Pfam" id="PF22352">
    <property type="entry name" value="K319L-like_PKD"/>
    <property type="match status" value="1"/>
</dbReference>
<dbReference type="SMART" id="SM01276">
    <property type="entry name" value="M60-like"/>
    <property type="match status" value="1"/>
</dbReference>
<keyword evidence="5" id="KW-1185">Reference proteome</keyword>
<dbReference type="InterPro" id="IPR041549">
    <property type="entry name" value="IMPa_helical"/>
</dbReference>
<dbReference type="PROSITE" id="PS51257">
    <property type="entry name" value="PROKAR_LIPOPROTEIN"/>
    <property type="match status" value="1"/>
</dbReference>
<dbReference type="Gene3D" id="1.10.390.30">
    <property type="entry name" value="Peptidase M60, enhancin-like domain 3"/>
    <property type="match status" value="1"/>
</dbReference>
<evidence type="ECO:0000256" key="1">
    <source>
        <dbReference type="SAM" id="MobiDB-lite"/>
    </source>
</evidence>
<dbReference type="Pfam" id="PF18650">
    <property type="entry name" value="IMPa_N_2"/>
    <property type="match status" value="1"/>
</dbReference>
<proteinExistence type="predicted"/>
<evidence type="ECO:0000256" key="2">
    <source>
        <dbReference type="SAM" id="SignalP"/>
    </source>
</evidence>
<protein>
    <submittedName>
        <fullName evidence="4">ImpA family metalloprotease</fullName>
        <ecNumber evidence="4">3.4.24.-</ecNumber>
    </submittedName>
</protein>
<keyword evidence="2" id="KW-0732">Signal</keyword>
<gene>
    <name evidence="4" type="ORF">L2689_06360</name>
</gene>
<dbReference type="Pfam" id="PF18642">
    <property type="entry name" value="IMPa_helical"/>
    <property type="match status" value="1"/>
</dbReference>
<feature type="region of interest" description="Disordered" evidence="1">
    <location>
        <begin position="22"/>
        <end position="41"/>
    </location>
</feature>
<name>A0ABT0L0C6_9GAMM</name>
<dbReference type="EC" id="3.4.24.-" evidence="4"/>
<organism evidence="4 5">
    <name type="scientific">Shewanella aestuarii</name>
    <dbReference type="NCBI Taxonomy" id="1028752"/>
    <lineage>
        <taxon>Bacteria</taxon>
        <taxon>Pseudomonadati</taxon>
        <taxon>Pseudomonadota</taxon>
        <taxon>Gammaproteobacteria</taxon>
        <taxon>Alteromonadales</taxon>
        <taxon>Shewanellaceae</taxon>
        <taxon>Shewanella</taxon>
    </lineage>
</organism>
<dbReference type="GO" id="GO:0008237">
    <property type="term" value="F:metallopeptidase activity"/>
    <property type="evidence" value="ECO:0007669"/>
    <property type="project" value="UniProtKB-KW"/>
</dbReference>
<comment type="caution">
    <text evidence="4">The sequence shown here is derived from an EMBL/GenBank/DDBJ whole genome shotgun (WGS) entry which is preliminary data.</text>
</comment>
<keyword evidence="4" id="KW-0645">Protease</keyword>
<dbReference type="Proteomes" id="UP001203212">
    <property type="component" value="Unassembled WGS sequence"/>
</dbReference>
<feature type="signal peptide" evidence="2">
    <location>
        <begin position="1"/>
        <end position="20"/>
    </location>
</feature>
<feature type="compositionally biased region" description="Pro residues" evidence="1">
    <location>
        <begin position="29"/>
        <end position="41"/>
    </location>
</feature>
<dbReference type="NCBIfam" id="NF038322">
    <property type="entry name" value="ImpA_fam_HExGH"/>
    <property type="match status" value="1"/>
</dbReference>
<dbReference type="InterPro" id="IPR042279">
    <property type="entry name" value="Pep_M60_3"/>
</dbReference>
<evidence type="ECO:0000259" key="3">
    <source>
        <dbReference type="PROSITE" id="PS51723"/>
    </source>
</evidence>
<dbReference type="InterPro" id="IPR031161">
    <property type="entry name" value="Peptidase_M60_dom"/>
</dbReference>
<dbReference type="Gene3D" id="2.60.40.3010">
    <property type="match status" value="1"/>
</dbReference>
<dbReference type="EMBL" id="JAKILK010000002">
    <property type="protein sequence ID" value="MCL1116872.1"/>
    <property type="molecule type" value="Genomic_DNA"/>
</dbReference>